<protein>
    <submittedName>
        <fullName evidence="4">Heat shock factor-binding protein 1-like protein 1</fullName>
    </submittedName>
</protein>
<dbReference type="GO" id="GO:0005634">
    <property type="term" value="C:nucleus"/>
    <property type="evidence" value="ECO:0007669"/>
    <property type="project" value="TreeGrafter"/>
</dbReference>
<proteinExistence type="inferred from homology"/>
<dbReference type="AlphaFoldDB" id="A0A6J2MQ41"/>
<evidence type="ECO:0000256" key="1">
    <source>
        <dbReference type="ARBA" id="ARBA00006349"/>
    </source>
</evidence>
<dbReference type="RefSeq" id="XP_028380110.1">
    <property type="nucleotide sequence ID" value="XM_028524309.2"/>
</dbReference>
<evidence type="ECO:0000313" key="4">
    <source>
        <dbReference type="RefSeq" id="XP_028380110.1"/>
    </source>
</evidence>
<comment type="similarity">
    <text evidence="1">Belongs to the HSBP1 family.</text>
</comment>
<dbReference type="Gene3D" id="1.20.5.430">
    <property type="match status" value="1"/>
</dbReference>
<dbReference type="Proteomes" id="UP000504628">
    <property type="component" value="Chromosome 9"/>
</dbReference>
<dbReference type="KEGG" id="pdic:114506558"/>
<dbReference type="PANTHER" id="PTHR19424:SF4">
    <property type="entry name" value="HEAT SHOCK FACTOR-BINDING PROTEIN 1-LIKE PROTEIN 1"/>
    <property type="match status" value="1"/>
</dbReference>
<name>A0A6J2MQ41_9CHIR</name>
<evidence type="ECO:0000313" key="3">
    <source>
        <dbReference type="Proteomes" id="UP000504628"/>
    </source>
</evidence>
<feature type="region of interest" description="Disordered" evidence="2">
    <location>
        <begin position="64"/>
        <end position="105"/>
    </location>
</feature>
<evidence type="ECO:0000256" key="2">
    <source>
        <dbReference type="SAM" id="MobiDB-lite"/>
    </source>
</evidence>
<organism evidence="3 4">
    <name type="scientific">Phyllostomus discolor</name>
    <name type="common">pale spear-nosed bat</name>
    <dbReference type="NCBI Taxonomy" id="89673"/>
    <lineage>
        <taxon>Eukaryota</taxon>
        <taxon>Metazoa</taxon>
        <taxon>Chordata</taxon>
        <taxon>Craniata</taxon>
        <taxon>Vertebrata</taxon>
        <taxon>Euteleostomi</taxon>
        <taxon>Mammalia</taxon>
        <taxon>Eutheria</taxon>
        <taxon>Laurasiatheria</taxon>
        <taxon>Chiroptera</taxon>
        <taxon>Yangochiroptera</taxon>
        <taxon>Phyllostomidae</taxon>
        <taxon>Phyllostominae</taxon>
        <taxon>Phyllostomus</taxon>
    </lineage>
</organism>
<dbReference type="CTD" id="440498"/>
<dbReference type="InParanoid" id="A0A6J2MQ41"/>
<sequence length="105" mass="11305">MDAQGPEDLGRALQGAAENLLQGLEEHFQALTATLNLRMEEMGRRLQDLQRNVDELMVQAGVTEAAEEQMTGGGSPEPRGPGDGRRTRGALLTGPHRESSLTPPD</sequence>
<reference evidence="4" key="1">
    <citation type="submission" date="2025-08" db="UniProtKB">
        <authorList>
            <consortium name="RefSeq"/>
        </authorList>
    </citation>
    <scope>IDENTIFICATION</scope>
    <source>
        <tissue evidence="4">Muscle</tissue>
    </source>
</reference>
<dbReference type="GO" id="GO:0003714">
    <property type="term" value="F:transcription corepressor activity"/>
    <property type="evidence" value="ECO:0007669"/>
    <property type="project" value="InterPro"/>
</dbReference>
<dbReference type="GO" id="GO:0005829">
    <property type="term" value="C:cytosol"/>
    <property type="evidence" value="ECO:0007669"/>
    <property type="project" value="TreeGrafter"/>
</dbReference>
<accession>A0A6J2MQ41</accession>
<dbReference type="GO" id="GO:0070370">
    <property type="term" value="P:cellular heat acclimation"/>
    <property type="evidence" value="ECO:0007669"/>
    <property type="project" value="TreeGrafter"/>
</dbReference>
<gene>
    <name evidence="4" type="primary">HSBP1L1</name>
</gene>
<dbReference type="InterPro" id="IPR009643">
    <property type="entry name" value="HS1-bd"/>
</dbReference>
<keyword evidence="3" id="KW-1185">Reference proteome</keyword>
<dbReference type="OrthoDB" id="4159489at2759"/>
<dbReference type="Pfam" id="PF06825">
    <property type="entry name" value="HSBP1"/>
    <property type="match status" value="1"/>
</dbReference>
<dbReference type="GeneID" id="114506558"/>
<dbReference type="PANTHER" id="PTHR19424">
    <property type="entry name" value="HEAT SHOCK FACTOR BINDING PROTEIN 1"/>
    <property type="match status" value="1"/>
</dbReference>